<dbReference type="AlphaFoldDB" id="A0A6A1W7I6"/>
<proteinExistence type="predicted"/>
<sequence>MAGMNNAWRFYGAKALDLITAQPFERLFIADFYHIILHPEQSLEIPANQLGQFFILHSTSQSKTFTEDLVITARLGSISYLLLNPFG</sequence>
<keyword evidence="2" id="KW-1185">Reference proteome</keyword>
<dbReference type="EMBL" id="RXIC02000021">
    <property type="protein sequence ID" value="KAB1220047.1"/>
    <property type="molecule type" value="Genomic_DNA"/>
</dbReference>
<evidence type="ECO:0000313" key="2">
    <source>
        <dbReference type="Proteomes" id="UP000516437"/>
    </source>
</evidence>
<accession>A0A6A1W7I6</accession>
<gene>
    <name evidence="1" type="ORF">CJ030_MR3G007088</name>
</gene>
<evidence type="ECO:0000313" key="1">
    <source>
        <dbReference type="EMBL" id="KAB1220047.1"/>
    </source>
</evidence>
<dbReference type="Proteomes" id="UP000516437">
    <property type="component" value="Chromosome 3"/>
</dbReference>
<organism evidence="1 2">
    <name type="scientific">Morella rubra</name>
    <name type="common">Chinese bayberry</name>
    <dbReference type="NCBI Taxonomy" id="262757"/>
    <lineage>
        <taxon>Eukaryota</taxon>
        <taxon>Viridiplantae</taxon>
        <taxon>Streptophyta</taxon>
        <taxon>Embryophyta</taxon>
        <taxon>Tracheophyta</taxon>
        <taxon>Spermatophyta</taxon>
        <taxon>Magnoliopsida</taxon>
        <taxon>eudicotyledons</taxon>
        <taxon>Gunneridae</taxon>
        <taxon>Pentapetalae</taxon>
        <taxon>rosids</taxon>
        <taxon>fabids</taxon>
        <taxon>Fagales</taxon>
        <taxon>Myricaceae</taxon>
        <taxon>Morella</taxon>
    </lineage>
</organism>
<name>A0A6A1W7I6_9ROSI</name>
<protein>
    <submittedName>
        <fullName evidence="1">Uncharacterized protein</fullName>
    </submittedName>
</protein>
<reference evidence="1 2" key="1">
    <citation type="journal article" date="2019" name="Plant Biotechnol. J.">
        <title>The red bayberry genome and genetic basis of sex determination.</title>
        <authorList>
            <person name="Jia H.M."/>
            <person name="Jia H.J."/>
            <person name="Cai Q.L."/>
            <person name="Wang Y."/>
            <person name="Zhao H.B."/>
            <person name="Yang W.F."/>
            <person name="Wang G.Y."/>
            <person name="Li Y.H."/>
            <person name="Zhan D.L."/>
            <person name="Shen Y.T."/>
            <person name="Niu Q.F."/>
            <person name="Chang L."/>
            <person name="Qiu J."/>
            <person name="Zhao L."/>
            <person name="Xie H.B."/>
            <person name="Fu W.Y."/>
            <person name="Jin J."/>
            <person name="Li X.W."/>
            <person name="Jiao Y."/>
            <person name="Zhou C.C."/>
            <person name="Tu T."/>
            <person name="Chai C.Y."/>
            <person name="Gao J.L."/>
            <person name="Fan L.J."/>
            <person name="van de Weg E."/>
            <person name="Wang J.Y."/>
            <person name="Gao Z.S."/>
        </authorList>
    </citation>
    <scope>NUCLEOTIDE SEQUENCE [LARGE SCALE GENOMIC DNA]</scope>
    <source>
        <tissue evidence="1">Leaves</tissue>
    </source>
</reference>
<comment type="caution">
    <text evidence="1">The sequence shown here is derived from an EMBL/GenBank/DDBJ whole genome shotgun (WGS) entry which is preliminary data.</text>
</comment>